<name>A0A545AQB0_9ACTN</name>
<dbReference type="PROSITE" id="PS50887">
    <property type="entry name" value="GGDEF"/>
    <property type="match status" value="1"/>
</dbReference>
<feature type="transmembrane region" description="Helical" evidence="1">
    <location>
        <begin position="128"/>
        <end position="147"/>
    </location>
</feature>
<sequence>MEKRRALAVTIAVFAAAYYAIAVFLAHGTSAFAPVASVGGALACYAAAAGAGWAARRAVRTTRRGWAAVGVGLAMWATGNSLSFAWYLSGKEGYSHVVDFLYLSAIPILLYGLTSLLAAQLPTVPYRMLLDGLIIAGSLFVVSWGAVLGQVAHEEKADVNWAIAMAYPITDVVMASVVLLVLSAAERGNRASLGLLSAGFLLTAGGDVAYALLDRLGNYSSNGVVNLVWFVSYELMMLGGVWAATGTQRTPERVEFPQYTLLPYIPFSLAIGTAVTVVFLPGGLGPVIVVTTASLVMMVLGRQLMTVRENVTLNARLEALVAELRQREEELEHRAYHDALTELPNRALFHSRVEDAIAAHDGNVTVLYVDLDGFKAVNDRYGHGVGDALLVLVADKLRTCAGSARQVARLGGDEFAVLLPATTDPADGTALASRIVSSIGAISDVDGYPVTIGASVGVAVNQSDGRVGELLRAADLAMYAAKIEGKGRYALVGSAVGAIDQAAVSSAAPNETWKRAHQIETLVSVVKSASSGTG</sequence>
<feature type="domain" description="GGDEF" evidence="2">
    <location>
        <begin position="362"/>
        <end position="494"/>
    </location>
</feature>
<feature type="transmembrane region" description="Helical" evidence="1">
    <location>
        <begin position="32"/>
        <end position="54"/>
    </location>
</feature>
<keyword evidence="4" id="KW-1185">Reference proteome</keyword>
<reference evidence="3 4" key="1">
    <citation type="submission" date="2019-07" db="EMBL/GenBank/DDBJ databases">
        <title>Cryptosporangium phraense sp. nov., isolated from plant litter.</title>
        <authorList>
            <person name="Suriyachadkun C."/>
        </authorList>
    </citation>
    <scope>NUCLEOTIDE SEQUENCE [LARGE SCALE GENOMIC DNA]</scope>
    <source>
        <strain evidence="3 4">A-T 5661</strain>
    </source>
</reference>
<feature type="transmembrane region" description="Helical" evidence="1">
    <location>
        <begin position="193"/>
        <end position="212"/>
    </location>
</feature>
<feature type="transmembrane region" description="Helical" evidence="1">
    <location>
        <begin position="224"/>
        <end position="244"/>
    </location>
</feature>
<evidence type="ECO:0000313" key="3">
    <source>
        <dbReference type="EMBL" id="TQS43512.1"/>
    </source>
</evidence>
<dbReference type="InterPro" id="IPR052155">
    <property type="entry name" value="Biofilm_reg_signaling"/>
</dbReference>
<evidence type="ECO:0000313" key="4">
    <source>
        <dbReference type="Proteomes" id="UP000317982"/>
    </source>
</evidence>
<dbReference type="OrthoDB" id="3274397at2"/>
<feature type="transmembrane region" description="Helical" evidence="1">
    <location>
        <begin position="100"/>
        <end position="121"/>
    </location>
</feature>
<proteinExistence type="predicted"/>
<accession>A0A545AQB0</accession>
<dbReference type="InterPro" id="IPR000160">
    <property type="entry name" value="GGDEF_dom"/>
</dbReference>
<dbReference type="Pfam" id="PF00990">
    <property type="entry name" value="GGDEF"/>
    <property type="match status" value="1"/>
</dbReference>
<dbReference type="InParanoid" id="A0A545AQB0"/>
<evidence type="ECO:0000256" key="1">
    <source>
        <dbReference type="SAM" id="Phobius"/>
    </source>
</evidence>
<protein>
    <submittedName>
        <fullName evidence="3">GGDEF domain-containing protein</fullName>
    </submittedName>
</protein>
<dbReference type="InterPro" id="IPR043128">
    <property type="entry name" value="Rev_trsase/Diguanyl_cyclase"/>
</dbReference>
<gene>
    <name evidence="3" type="ORF">FL583_17885</name>
</gene>
<organism evidence="3 4">
    <name type="scientific">Cryptosporangium phraense</name>
    <dbReference type="NCBI Taxonomy" id="2593070"/>
    <lineage>
        <taxon>Bacteria</taxon>
        <taxon>Bacillati</taxon>
        <taxon>Actinomycetota</taxon>
        <taxon>Actinomycetes</taxon>
        <taxon>Cryptosporangiales</taxon>
        <taxon>Cryptosporangiaceae</taxon>
        <taxon>Cryptosporangium</taxon>
    </lineage>
</organism>
<comment type="caution">
    <text evidence="3">The sequence shown here is derived from an EMBL/GenBank/DDBJ whole genome shotgun (WGS) entry which is preliminary data.</text>
</comment>
<feature type="transmembrane region" description="Helical" evidence="1">
    <location>
        <begin position="159"/>
        <end position="181"/>
    </location>
</feature>
<dbReference type="AlphaFoldDB" id="A0A545AQB0"/>
<dbReference type="RefSeq" id="WP_142705814.1">
    <property type="nucleotide sequence ID" value="NZ_VIRS01000012.1"/>
</dbReference>
<dbReference type="PANTHER" id="PTHR44757">
    <property type="entry name" value="DIGUANYLATE CYCLASE DGCP"/>
    <property type="match status" value="1"/>
</dbReference>
<feature type="transmembrane region" description="Helical" evidence="1">
    <location>
        <begin position="66"/>
        <end position="88"/>
    </location>
</feature>
<keyword evidence="1" id="KW-0472">Membrane</keyword>
<dbReference type="InterPro" id="IPR029787">
    <property type="entry name" value="Nucleotide_cyclase"/>
</dbReference>
<keyword evidence="1" id="KW-0812">Transmembrane</keyword>
<evidence type="ECO:0000259" key="2">
    <source>
        <dbReference type="PROSITE" id="PS50887"/>
    </source>
</evidence>
<dbReference type="Gene3D" id="3.30.70.270">
    <property type="match status" value="1"/>
</dbReference>
<dbReference type="PANTHER" id="PTHR44757:SF2">
    <property type="entry name" value="BIOFILM ARCHITECTURE MAINTENANCE PROTEIN MBAA"/>
    <property type="match status" value="1"/>
</dbReference>
<dbReference type="Proteomes" id="UP000317982">
    <property type="component" value="Unassembled WGS sequence"/>
</dbReference>
<dbReference type="EMBL" id="VIRS01000012">
    <property type="protein sequence ID" value="TQS43512.1"/>
    <property type="molecule type" value="Genomic_DNA"/>
</dbReference>
<dbReference type="NCBIfam" id="TIGR00254">
    <property type="entry name" value="GGDEF"/>
    <property type="match status" value="1"/>
</dbReference>
<dbReference type="CDD" id="cd01949">
    <property type="entry name" value="GGDEF"/>
    <property type="match status" value="1"/>
</dbReference>
<keyword evidence="1" id="KW-1133">Transmembrane helix</keyword>
<dbReference type="SUPFAM" id="SSF55073">
    <property type="entry name" value="Nucleotide cyclase"/>
    <property type="match status" value="1"/>
</dbReference>
<dbReference type="SMART" id="SM00267">
    <property type="entry name" value="GGDEF"/>
    <property type="match status" value="1"/>
</dbReference>